<dbReference type="GO" id="GO:0006334">
    <property type="term" value="P:nucleosome assembly"/>
    <property type="evidence" value="ECO:0007669"/>
    <property type="project" value="InterPro"/>
</dbReference>
<comment type="caution">
    <text evidence="4">The sequence shown here is derived from an EMBL/GenBank/DDBJ whole genome shotgun (WGS) entry which is preliminary data.</text>
</comment>
<dbReference type="FunFam" id="1.20.5.1500:FF:000001">
    <property type="entry name" value="Nucleosome assembly protein 1-like 1"/>
    <property type="match status" value="1"/>
</dbReference>
<reference evidence="4" key="1">
    <citation type="submission" date="2020-04" db="EMBL/GenBank/DDBJ databases">
        <title>Analysis of mating type loci in Filobasidium floriforme.</title>
        <authorList>
            <person name="Nowrousian M."/>
        </authorList>
    </citation>
    <scope>NUCLEOTIDE SEQUENCE</scope>
    <source>
        <strain evidence="4">CBS 6242</strain>
    </source>
</reference>
<feature type="region of interest" description="Disordered" evidence="3">
    <location>
        <begin position="143"/>
        <end position="178"/>
    </location>
</feature>
<sequence length="415" mass="47406">MAQNIEPRKNSHIEEAATPMNTPLNAAPISGRDGLPQPTVATIGEDEEDEAQGGNPASVLARNPALLNMMQDRLGSLVGKPSGYLKSLPPAVKRRVEGLKGIQTEHSKIESEFQREILEIEKKYAARYAPLYTRRKEIIAGKTEPTEDEVTAGEAVSDVSDSEDEDDEARVEEVDESGDKADIKGIPEFWLTALKNHQVIGEMITEKDEEAIRHLVDIRLEYLDVQHPGFKLMFEFESNEFFEDSVLEKTYYYQEEVGYGGDFVYDKAVGHEIKWKEDKDLTKKIEIKKQRNKNTNRTRVIKKVVPVDSFFNFFKPPQPPSMEAMEEGNVDEDELEDLDEKLEIDYQLGEDLKERIIPRAIDYFTGKALEYDDNMEELDDDEFDDEDFDDDEDDEQELRQAHAGGQQDAQECKQQ</sequence>
<dbReference type="InterPro" id="IPR037231">
    <property type="entry name" value="NAP-like_sf"/>
</dbReference>
<gene>
    <name evidence="4" type="ORF">FFLO_04362</name>
</gene>
<dbReference type="Pfam" id="PF00956">
    <property type="entry name" value="NAP"/>
    <property type="match status" value="1"/>
</dbReference>
<organism evidence="4 5">
    <name type="scientific">Filobasidium floriforme</name>
    <dbReference type="NCBI Taxonomy" id="5210"/>
    <lineage>
        <taxon>Eukaryota</taxon>
        <taxon>Fungi</taxon>
        <taxon>Dikarya</taxon>
        <taxon>Basidiomycota</taxon>
        <taxon>Agaricomycotina</taxon>
        <taxon>Tremellomycetes</taxon>
        <taxon>Filobasidiales</taxon>
        <taxon>Filobasidiaceae</taxon>
        <taxon>Filobasidium</taxon>
    </lineage>
</organism>
<evidence type="ECO:0000256" key="3">
    <source>
        <dbReference type="SAM" id="MobiDB-lite"/>
    </source>
</evidence>
<evidence type="ECO:0000256" key="1">
    <source>
        <dbReference type="ARBA" id="ARBA00009947"/>
    </source>
</evidence>
<feature type="region of interest" description="Disordered" evidence="3">
    <location>
        <begin position="1"/>
        <end position="57"/>
    </location>
</feature>
<accession>A0A8K0NMF7</accession>
<keyword evidence="5" id="KW-1185">Reference proteome</keyword>
<dbReference type="PANTHER" id="PTHR11875">
    <property type="entry name" value="TESTIS-SPECIFIC Y-ENCODED PROTEIN"/>
    <property type="match status" value="1"/>
</dbReference>
<evidence type="ECO:0008006" key="6">
    <source>
        <dbReference type="Google" id="ProtNLM"/>
    </source>
</evidence>
<dbReference type="Proteomes" id="UP000812966">
    <property type="component" value="Unassembled WGS sequence"/>
</dbReference>
<evidence type="ECO:0000313" key="4">
    <source>
        <dbReference type="EMBL" id="KAG7531441.1"/>
    </source>
</evidence>
<evidence type="ECO:0000256" key="2">
    <source>
        <dbReference type="RuleBase" id="RU003876"/>
    </source>
</evidence>
<feature type="region of interest" description="Disordered" evidence="3">
    <location>
        <begin position="368"/>
        <end position="415"/>
    </location>
</feature>
<dbReference type="EMBL" id="JABELV010000091">
    <property type="protein sequence ID" value="KAG7531441.1"/>
    <property type="molecule type" value="Genomic_DNA"/>
</dbReference>
<protein>
    <recommendedName>
        <fullName evidence="6">Nucleosome assembly protein</fullName>
    </recommendedName>
</protein>
<dbReference type="AlphaFoldDB" id="A0A8K0NMF7"/>
<name>A0A8K0NMF7_9TREE</name>
<dbReference type="GO" id="GO:0005634">
    <property type="term" value="C:nucleus"/>
    <property type="evidence" value="ECO:0007669"/>
    <property type="project" value="InterPro"/>
</dbReference>
<dbReference type="FunFam" id="3.30.1120.90:FF:000003">
    <property type="entry name" value="Nucleosome assembly protein"/>
    <property type="match status" value="1"/>
</dbReference>
<dbReference type="SUPFAM" id="SSF143113">
    <property type="entry name" value="NAP-like"/>
    <property type="match status" value="1"/>
</dbReference>
<proteinExistence type="inferred from homology"/>
<dbReference type="InterPro" id="IPR002164">
    <property type="entry name" value="NAP_family"/>
</dbReference>
<feature type="compositionally biased region" description="Acidic residues" evidence="3">
    <location>
        <begin position="160"/>
        <end position="176"/>
    </location>
</feature>
<dbReference type="Gene3D" id="1.20.5.1500">
    <property type="match status" value="1"/>
</dbReference>
<dbReference type="Gene3D" id="3.30.1120.90">
    <property type="entry name" value="Nucleosome assembly protein"/>
    <property type="match status" value="1"/>
</dbReference>
<feature type="compositionally biased region" description="Basic and acidic residues" evidence="3">
    <location>
        <begin position="1"/>
        <end position="15"/>
    </location>
</feature>
<comment type="similarity">
    <text evidence="1 2">Belongs to the nucleosome assembly protein (NAP) family.</text>
</comment>
<evidence type="ECO:0000313" key="5">
    <source>
        <dbReference type="Proteomes" id="UP000812966"/>
    </source>
</evidence>
<feature type="compositionally biased region" description="Acidic residues" evidence="3">
    <location>
        <begin position="371"/>
        <end position="396"/>
    </location>
</feature>